<protein>
    <submittedName>
        <fullName evidence="1">Uncharacterized protein</fullName>
    </submittedName>
</protein>
<reference evidence="1" key="1">
    <citation type="submission" date="2018-05" db="EMBL/GenBank/DDBJ databases">
        <authorList>
            <person name="Lanie J.A."/>
            <person name="Ng W.-L."/>
            <person name="Kazmierczak K.M."/>
            <person name="Andrzejewski T.M."/>
            <person name="Davidsen T.M."/>
            <person name="Wayne K.J."/>
            <person name="Tettelin H."/>
            <person name="Glass J.I."/>
            <person name="Rusch D."/>
            <person name="Podicherti R."/>
            <person name="Tsui H.-C.T."/>
            <person name="Winkler M.E."/>
        </authorList>
    </citation>
    <scope>NUCLEOTIDE SEQUENCE</scope>
</reference>
<gene>
    <name evidence="1" type="ORF">METZ01_LOCUS85526</name>
</gene>
<proteinExistence type="predicted"/>
<dbReference type="AlphaFoldDB" id="A0A381UX10"/>
<organism evidence="1">
    <name type="scientific">marine metagenome</name>
    <dbReference type="NCBI Taxonomy" id="408172"/>
    <lineage>
        <taxon>unclassified sequences</taxon>
        <taxon>metagenomes</taxon>
        <taxon>ecological metagenomes</taxon>
    </lineage>
</organism>
<dbReference type="EMBL" id="UINC01007322">
    <property type="protein sequence ID" value="SVA32672.1"/>
    <property type="molecule type" value="Genomic_DNA"/>
</dbReference>
<sequence length="27" mass="3049">MKDKGFLSFSLTEFDGQIMKLEGLISL</sequence>
<accession>A0A381UX10</accession>
<name>A0A381UX10_9ZZZZ</name>
<evidence type="ECO:0000313" key="1">
    <source>
        <dbReference type="EMBL" id="SVA32672.1"/>
    </source>
</evidence>